<proteinExistence type="predicted"/>
<reference evidence="4" key="1">
    <citation type="submission" date="2019-11" db="EMBL/GenBank/DDBJ databases">
        <title>Isolation and characterization of two novel species in the genus Thiomicrorhabdus.</title>
        <authorList>
            <person name="Mochizuki J."/>
            <person name="Kojima H."/>
            <person name="Fukui M."/>
        </authorList>
    </citation>
    <scope>NUCLEOTIDE SEQUENCE [LARGE SCALE GENOMIC DNA]</scope>
    <source>
        <strain evidence="4">AkT22</strain>
    </source>
</reference>
<name>A0A6F8PKA7_9GAMM</name>
<feature type="signal peptide" evidence="1">
    <location>
        <begin position="1"/>
        <end position="24"/>
    </location>
</feature>
<organism evidence="3 4">
    <name type="scientific">Thiosulfativibrio zosterae</name>
    <dbReference type="NCBI Taxonomy" id="2675053"/>
    <lineage>
        <taxon>Bacteria</taxon>
        <taxon>Pseudomonadati</taxon>
        <taxon>Pseudomonadota</taxon>
        <taxon>Gammaproteobacteria</taxon>
        <taxon>Thiotrichales</taxon>
        <taxon>Piscirickettsiaceae</taxon>
        <taxon>Thiosulfativibrio</taxon>
    </lineage>
</organism>
<protein>
    <recommendedName>
        <fullName evidence="2">Transglycosylase SLT domain-containing protein</fullName>
    </recommendedName>
</protein>
<feature type="domain" description="Transglycosylase SLT" evidence="2">
    <location>
        <begin position="10"/>
        <end position="206"/>
    </location>
</feature>
<dbReference type="SUPFAM" id="SSF53955">
    <property type="entry name" value="Lysozyme-like"/>
    <property type="match status" value="1"/>
</dbReference>
<keyword evidence="4" id="KW-1185">Reference proteome</keyword>
<evidence type="ECO:0000313" key="3">
    <source>
        <dbReference type="EMBL" id="BBP42508.1"/>
    </source>
</evidence>
<dbReference type="Pfam" id="PF19489">
    <property type="entry name" value="SLT_4"/>
    <property type="match status" value="1"/>
</dbReference>
<dbReference type="InterPro" id="IPR023346">
    <property type="entry name" value="Lysozyme-like_dom_sf"/>
</dbReference>
<dbReference type="Proteomes" id="UP000501466">
    <property type="component" value="Chromosome"/>
</dbReference>
<feature type="chain" id="PRO_5026036077" description="Transglycosylase SLT domain-containing protein" evidence="1">
    <location>
        <begin position="25"/>
        <end position="208"/>
    </location>
</feature>
<dbReference type="EMBL" id="AP021888">
    <property type="protein sequence ID" value="BBP42508.1"/>
    <property type="molecule type" value="Genomic_DNA"/>
</dbReference>
<accession>A0A6F8PKA7</accession>
<dbReference type="RefSeq" id="WP_173289999.1">
    <property type="nucleotide sequence ID" value="NZ_AP021888.1"/>
</dbReference>
<sequence>MIQKVRLAAILVAAVLLSNCSINNSRTIYQPDYGRNTGEISAKNPPPSTHNNICKIYQYDRQWLTAAKASEKKWGTPDYVLMAIVHQESKFVKHARPSYRGADSSTAYGYAQAQELTWKEYQEATNNPRAKRTSIKDSLDFIGWYNQNTNQRNKVPKTDTRNLYLAYHEGNGGFERKTYQKKPWLLKVAKKVTQLANDYKSQAKSCRR</sequence>
<keyword evidence="1" id="KW-0732">Signal</keyword>
<dbReference type="KEGG" id="tzo:THMIRHAT_02540"/>
<dbReference type="Gene3D" id="1.10.530.10">
    <property type="match status" value="1"/>
</dbReference>
<evidence type="ECO:0000259" key="2">
    <source>
        <dbReference type="Pfam" id="PF19489"/>
    </source>
</evidence>
<gene>
    <name evidence="3" type="ORF">THMIRHAT_02540</name>
</gene>
<dbReference type="InterPro" id="IPR045795">
    <property type="entry name" value="SLT_4"/>
</dbReference>
<dbReference type="AlphaFoldDB" id="A0A6F8PKA7"/>
<evidence type="ECO:0000256" key="1">
    <source>
        <dbReference type="SAM" id="SignalP"/>
    </source>
</evidence>
<evidence type="ECO:0000313" key="4">
    <source>
        <dbReference type="Proteomes" id="UP000501466"/>
    </source>
</evidence>